<sequence>MKDPLLQSLVYVSRYYGQANSPEALVADLPLADGLLTPFLLPRAAEKAGLQAKQNKMALKDISPLLFPVVVLLKGNDACVVLSIDHDKNEAEVVLGRSDASQQWIKLDDLNMQYAGHLFLMKKRFRYDERSPEILKTRDGHWFWSTLWESRNIYRDVFIVSILINIFAISTPLFTRLVYDKIVPNLAFDSLWVLAIGITIIFVFDLILKLMRSYFIDLAGKKSDLLISAKIFSRVMGIRMEAKPPSVGAFARHMQEFESIREFFTSATVSSMIDLPFALMFLVIIWFVAGPLAFVPLIAVIILAIYSLFIQRPLRRSIEEGSRLSSQKNANLIESLSGLETVKLFGAQNQFQYRWEEAVAHMANWGLKSRRLTDSVQNVAGFLQQFVSVAMIVFGVYLIADGQLTMGGLIAATMLSGRAVGPMVQLSLLSTRYNQAKSAMTIIEQLMQMPTEQEDGKRYIHRPVIKGKIVFDKVSFSYPDATNTALKDVSFTINPGEKVAIIGRIGSGKTTIERLIMGLYQPIEGSVQIDDTDIKQLHHIDVRRNIGCVPQDITLFFGSIRDNIILGRPLTTDQDILLAAARSGVTNFTQQDAAGLEKQVGEGGSALSGGQRQAIAIARALVGKPPVLLMDEPTSSMDNRSELNIKHQLKALSKDDTLILITHKTNMLDVVDRLIVMEQGRIIADGPKSQVLKQLSEGNVTQNR</sequence>
<comment type="subcellular location">
    <subcellularLocation>
        <location evidence="1">Cell membrane</location>
        <topology evidence="1">Multi-pass membrane protein</topology>
    </subcellularLocation>
</comment>
<evidence type="ECO:0000256" key="4">
    <source>
        <dbReference type="ARBA" id="ARBA00022840"/>
    </source>
</evidence>
<feature type="transmembrane region" description="Helical" evidence="7">
    <location>
        <begin position="191"/>
        <end position="208"/>
    </location>
</feature>
<evidence type="ECO:0000256" key="6">
    <source>
        <dbReference type="ARBA" id="ARBA00023136"/>
    </source>
</evidence>
<dbReference type="Pfam" id="PF00005">
    <property type="entry name" value="ABC_tran"/>
    <property type="match status" value="1"/>
</dbReference>
<dbReference type="Gene3D" id="1.20.1560.10">
    <property type="entry name" value="ABC transporter type 1, transmembrane domain"/>
    <property type="match status" value="1"/>
</dbReference>
<dbReference type="PANTHER" id="PTHR24221">
    <property type="entry name" value="ATP-BINDING CASSETTE SUB-FAMILY B"/>
    <property type="match status" value="1"/>
</dbReference>
<evidence type="ECO:0000256" key="5">
    <source>
        <dbReference type="ARBA" id="ARBA00022989"/>
    </source>
</evidence>
<evidence type="ECO:0000259" key="10">
    <source>
        <dbReference type="PROSITE" id="PS50990"/>
    </source>
</evidence>
<evidence type="ECO:0000313" key="11">
    <source>
        <dbReference type="EMBL" id="GLS91079.1"/>
    </source>
</evidence>
<dbReference type="InterPro" id="IPR003593">
    <property type="entry name" value="AAA+_ATPase"/>
</dbReference>
<dbReference type="PANTHER" id="PTHR24221:SF248">
    <property type="entry name" value="ABC TRANSPORTER TRANSMEMBRANE REGION"/>
    <property type="match status" value="1"/>
</dbReference>
<evidence type="ECO:0000259" key="9">
    <source>
        <dbReference type="PROSITE" id="PS50929"/>
    </source>
</evidence>
<gene>
    <name evidence="11" type="ORF">GCM10007916_21470</name>
</gene>
<protein>
    <submittedName>
        <fullName evidence="11">ABC transporter</fullName>
    </submittedName>
</protein>
<dbReference type="Pfam" id="PF03412">
    <property type="entry name" value="Peptidase_C39"/>
    <property type="match status" value="1"/>
</dbReference>
<feature type="domain" description="Peptidase C39" evidence="10">
    <location>
        <begin position="2"/>
        <end position="121"/>
    </location>
</feature>
<dbReference type="CDD" id="cd03245">
    <property type="entry name" value="ABCC_bacteriocin_exporters"/>
    <property type="match status" value="1"/>
</dbReference>
<accession>A0ABQ6E0W6</accession>
<dbReference type="SMART" id="SM00382">
    <property type="entry name" value="AAA"/>
    <property type="match status" value="1"/>
</dbReference>
<dbReference type="InterPro" id="IPR017750">
    <property type="entry name" value="ATPase_T1SS"/>
</dbReference>
<dbReference type="PROSITE" id="PS00211">
    <property type="entry name" value="ABC_TRANSPORTER_1"/>
    <property type="match status" value="1"/>
</dbReference>
<dbReference type="Gene3D" id="3.40.50.300">
    <property type="entry name" value="P-loop containing nucleotide triphosphate hydrolases"/>
    <property type="match status" value="1"/>
</dbReference>
<feature type="transmembrane region" description="Helical" evidence="7">
    <location>
        <begin position="293"/>
        <end position="310"/>
    </location>
</feature>
<dbReference type="EMBL" id="BSPQ01000009">
    <property type="protein sequence ID" value="GLS91079.1"/>
    <property type="molecule type" value="Genomic_DNA"/>
</dbReference>
<dbReference type="InterPro" id="IPR005074">
    <property type="entry name" value="Peptidase_C39"/>
</dbReference>
<dbReference type="PROSITE" id="PS50893">
    <property type="entry name" value="ABC_TRANSPORTER_2"/>
    <property type="match status" value="1"/>
</dbReference>
<dbReference type="PROSITE" id="PS50990">
    <property type="entry name" value="PEPTIDASE_C39"/>
    <property type="match status" value="1"/>
</dbReference>
<keyword evidence="4" id="KW-0067">ATP-binding</keyword>
<evidence type="ECO:0000259" key="8">
    <source>
        <dbReference type="PROSITE" id="PS50893"/>
    </source>
</evidence>
<comment type="caution">
    <text evidence="11">The sequence shown here is derived from an EMBL/GenBank/DDBJ whole genome shotgun (WGS) entry which is preliminary data.</text>
</comment>
<feature type="domain" description="ABC transporter" evidence="8">
    <location>
        <begin position="469"/>
        <end position="704"/>
    </location>
</feature>
<dbReference type="InterPro" id="IPR017871">
    <property type="entry name" value="ABC_transporter-like_CS"/>
</dbReference>
<evidence type="ECO:0000256" key="2">
    <source>
        <dbReference type="ARBA" id="ARBA00022692"/>
    </source>
</evidence>
<dbReference type="NCBIfam" id="TIGR03375">
    <property type="entry name" value="type_I_sec_LssB"/>
    <property type="match status" value="1"/>
</dbReference>
<dbReference type="InterPro" id="IPR027417">
    <property type="entry name" value="P-loop_NTPase"/>
</dbReference>
<dbReference type="SUPFAM" id="SSF90123">
    <property type="entry name" value="ABC transporter transmembrane region"/>
    <property type="match status" value="1"/>
</dbReference>
<keyword evidence="3" id="KW-0547">Nucleotide-binding</keyword>
<dbReference type="InterPro" id="IPR039421">
    <property type="entry name" value="Type_1_exporter"/>
</dbReference>
<dbReference type="Proteomes" id="UP001157353">
    <property type="component" value="Unassembled WGS sequence"/>
</dbReference>
<organism evidence="11 12">
    <name type="scientific">Psychromonas marina</name>
    <dbReference type="NCBI Taxonomy" id="88364"/>
    <lineage>
        <taxon>Bacteria</taxon>
        <taxon>Pseudomonadati</taxon>
        <taxon>Pseudomonadota</taxon>
        <taxon>Gammaproteobacteria</taxon>
        <taxon>Alteromonadales</taxon>
        <taxon>Psychromonadaceae</taxon>
        <taxon>Psychromonas</taxon>
    </lineage>
</organism>
<dbReference type="CDD" id="cd02421">
    <property type="entry name" value="Peptidase_C39_likeD"/>
    <property type="match status" value="1"/>
</dbReference>
<dbReference type="PROSITE" id="PS50929">
    <property type="entry name" value="ABC_TM1F"/>
    <property type="match status" value="1"/>
</dbReference>
<dbReference type="InterPro" id="IPR036640">
    <property type="entry name" value="ABC1_TM_sf"/>
</dbReference>
<dbReference type="InterPro" id="IPR003439">
    <property type="entry name" value="ABC_transporter-like_ATP-bd"/>
</dbReference>
<dbReference type="RefSeq" id="WP_284204200.1">
    <property type="nucleotide sequence ID" value="NZ_BSPQ01000009.1"/>
</dbReference>
<evidence type="ECO:0000313" key="12">
    <source>
        <dbReference type="Proteomes" id="UP001157353"/>
    </source>
</evidence>
<keyword evidence="6 7" id="KW-0472">Membrane</keyword>
<keyword evidence="5 7" id="KW-1133">Transmembrane helix</keyword>
<name>A0ABQ6E0W6_9GAMM</name>
<evidence type="ECO:0000256" key="3">
    <source>
        <dbReference type="ARBA" id="ARBA00022741"/>
    </source>
</evidence>
<evidence type="ECO:0000256" key="1">
    <source>
        <dbReference type="ARBA" id="ARBA00004651"/>
    </source>
</evidence>
<feature type="transmembrane region" description="Helical" evidence="7">
    <location>
        <begin position="379"/>
        <end position="400"/>
    </location>
</feature>
<dbReference type="InterPro" id="IPR011527">
    <property type="entry name" value="ABC1_TM_dom"/>
</dbReference>
<keyword evidence="12" id="KW-1185">Reference proteome</keyword>
<dbReference type="CDD" id="cd18587">
    <property type="entry name" value="ABC_6TM_LapB_like"/>
    <property type="match status" value="1"/>
</dbReference>
<evidence type="ECO:0000256" key="7">
    <source>
        <dbReference type="SAM" id="Phobius"/>
    </source>
</evidence>
<proteinExistence type="predicted"/>
<dbReference type="Pfam" id="PF00664">
    <property type="entry name" value="ABC_membrane"/>
    <property type="match status" value="1"/>
</dbReference>
<reference evidence="12" key="1">
    <citation type="journal article" date="2019" name="Int. J. Syst. Evol. Microbiol.">
        <title>The Global Catalogue of Microorganisms (GCM) 10K type strain sequencing project: providing services to taxonomists for standard genome sequencing and annotation.</title>
        <authorList>
            <consortium name="The Broad Institute Genomics Platform"/>
            <consortium name="The Broad Institute Genome Sequencing Center for Infectious Disease"/>
            <person name="Wu L."/>
            <person name="Ma J."/>
        </authorList>
    </citation>
    <scope>NUCLEOTIDE SEQUENCE [LARGE SCALE GENOMIC DNA]</scope>
    <source>
        <strain evidence="12">NBRC 103166</strain>
    </source>
</reference>
<dbReference type="SUPFAM" id="SSF52540">
    <property type="entry name" value="P-loop containing nucleoside triphosphate hydrolases"/>
    <property type="match status" value="1"/>
</dbReference>
<feature type="domain" description="ABC transmembrane type-1" evidence="9">
    <location>
        <begin position="157"/>
        <end position="435"/>
    </location>
</feature>
<dbReference type="Gene3D" id="3.90.70.10">
    <property type="entry name" value="Cysteine proteinases"/>
    <property type="match status" value="1"/>
</dbReference>
<keyword evidence="2 7" id="KW-0812">Transmembrane</keyword>
<feature type="transmembrane region" description="Helical" evidence="7">
    <location>
        <begin position="157"/>
        <end position="179"/>
    </location>
</feature>